<dbReference type="KEGG" id="dko:I596_2103"/>
<dbReference type="AlphaFoldDB" id="A0A161HRB1"/>
<dbReference type="Pfam" id="PF00515">
    <property type="entry name" value="TPR_1"/>
    <property type="match status" value="1"/>
</dbReference>
<dbReference type="SMART" id="SM00028">
    <property type="entry name" value="TPR"/>
    <property type="match status" value="1"/>
</dbReference>
<feature type="compositionally biased region" description="Low complexity" evidence="2">
    <location>
        <begin position="582"/>
        <end position="599"/>
    </location>
</feature>
<name>A0A161HRB1_9GAMM</name>
<sequence>MTSALADFHFLRPLWLLALLALPLLLASGRLRRADAGAWRHAVDPQLLPHLLESGDDRAGRGSRWVAAAAWTIGCLALAGPAWEREPMPLYRNESARVIVLELAPSMLAQDLKPSRLERARHKIGDILDRSRDQQTALIGYAGDAFVAAPLTDDVNTVRNLVQALDPTVMPVSGNATGRAIERAVDLIRQAGARSGEIIVIADSASADAAAAAAAAAAQGLHVSVLAVGTAAGAPVALPDGGFLKSPGGEILVPKLEEDRLQAVAAGGKGRYVAVSADGGDLDALLGSAPATRGNATELDDAARSARFRDRGPWLLLLMLPVALAGFRRGWLMALAVCVVLPAPHAGAASLADLWRRQDQQAAAALSAGDAKTALEVARSPDWRGSAAFRAGDYQAAVQAWQQAEGAEAAYNEGNALAKLGKYEEAIAAYDRALGQAPDMADAKANRQAIEEWLEQQQAQQPSSPPPEGQPGETGESQPEGQGQDPGQSGEPSQGGQGGQSAPAQDPAADGQQGQDEPASSGTPKDAGDGKASDAGKPDDPASTEAERAGQKQALSEAIDQALAQGKGGQAPAAGEPKKPGEAPALSAQEAADQEQQQAMKQWMERIPDDPGGLLRRKFLLEYQRRQQGGGNGP</sequence>
<feature type="repeat" description="TPR" evidence="1">
    <location>
        <begin position="407"/>
        <end position="440"/>
    </location>
</feature>
<proteinExistence type="predicted"/>
<feature type="domain" description="VWFA" evidence="4">
    <location>
        <begin position="96"/>
        <end position="289"/>
    </location>
</feature>
<dbReference type="InterPro" id="IPR019734">
    <property type="entry name" value="TPR_rpt"/>
</dbReference>
<dbReference type="InterPro" id="IPR002035">
    <property type="entry name" value="VWF_A"/>
</dbReference>
<evidence type="ECO:0000256" key="3">
    <source>
        <dbReference type="SAM" id="Phobius"/>
    </source>
</evidence>
<reference evidence="5 6" key="1">
    <citation type="submission" date="2016-04" db="EMBL/GenBank/DDBJ databases">
        <title>Complete genome sequence of Dokdonella koreensis DS-123T.</title>
        <authorList>
            <person name="Kim J.F."/>
            <person name="Lee H."/>
            <person name="Kwak M.-J."/>
        </authorList>
    </citation>
    <scope>NUCLEOTIDE SEQUENCE [LARGE SCALE GENOMIC DNA]</scope>
    <source>
        <strain evidence="5 6">DS-123</strain>
    </source>
</reference>
<protein>
    <submittedName>
        <fullName evidence="5">Membrane protein involved in colicin uptake</fullName>
    </submittedName>
</protein>
<dbReference type="PROSITE" id="PS50005">
    <property type="entry name" value="TPR"/>
    <property type="match status" value="1"/>
</dbReference>
<gene>
    <name evidence="5" type="ORF">I596_2103</name>
</gene>
<feature type="compositionally biased region" description="Basic and acidic residues" evidence="2">
    <location>
        <begin position="526"/>
        <end position="550"/>
    </location>
</feature>
<evidence type="ECO:0000313" key="5">
    <source>
        <dbReference type="EMBL" id="ANB18122.1"/>
    </source>
</evidence>
<feature type="compositionally biased region" description="Low complexity" evidence="2">
    <location>
        <begin position="470"/>
        <end position="492"/>
    </location>
</feature>
<dbReference type="PANTHER" id="PTHR22550">
    <property type="entry name" value="SPORE GERMINATION PROTEIN"/>
    <property type="match status" value="1"/>
</dbReference>
<keyword evidence="3" id="KW-0472">Membrane</keyword>
<dbReference type="Gene3D" id="1.25.40.10">
    <property type="entry name" value="Tetratricopeptide repeat domain"/>
    <property type="match status" value="1"/>
</dbReference>
<dbReference type="InterPro" id="IPR036465">
    <property type="entry name" value="vWFA_dom_sf"/>
</dbReference>
<keyword evidence="3" id="KW-0812">Transmembrane</keyword>
<keyword evidence="1" id="KW-0802">TPR repeat</keyword>
<feature type="transmembrane region" description="Helical" evidence="3">
    <location>
        <begin position="65"/>
        <end position="83"/>
    </location>
</feature>
<dbReference type="Proteomes" id="UP000076830">
    <property type="component" value="Chromosome"/>
</dbReference>
<dbReference type="Pfam" id="PF13519">
    <property type="entry name" value="VWA_2"/>
    <property type="match status" value="1"/>
</dbReference>
<dbReference type="RefSeq" id="WP_067647104.1">
    <property type="nucleotide sequence ID" value="NZ_CP015249.1"/>
</dbReference>
<organism evidence="5 6">
    <name type="scientific">Dokdonella koreensis DS-123</name>
    <dbReference type="NCBI Taxonomy" id="1300342"/>
    <lineage>
        <taxon>Bacteria</taxon>
        <taxon>Pseudomonadati</taxon>
        <taxon>Pseudomonadota</taxon>
        <taxon>Gammaproteobacteria</taxon>
        <taxon>Lysobacterales</taxon>
        <taxon>Rhodanobacteraceae</taxon>
        <taxon>Dokdonella</taxon>
    </lineage>
</organism>
<accession>A0A161HRB1</accession>
<feature type="region of interest" description="Disordered" evidence="2">
    <location>
        <begin position="454"/>
        <end position="600"/>
    </location>
</feature>
<dbReference type="PROSITE" id="PS50293">
    <property type="entry name" value="TPR_REGION"/>
    <property type="match status" value="1"/>
</dbReference>
<dbReference type="SUPFAM" id="SSF53300">
    <property type="entry name" value="vWA-like"/>
    <property type="match status" value="1"/>
</dbReference>
<dbReference type="InterPro" id="IPR050768">
    <property type="entry name" value="UPF0353/GerABKA_families"/>
</dbReference>
<evidence type="ECO:0000256" key="1">
    <source>
        <dbReference type="PROSITE-ProRule" id="PRU00339"/>
    </source>
</evidence>
<evidence type="ECO:0000256" key="2">
    <source>
        <dbReference type="SAM" id="MobiDB-lite"/>
    </source>
</evidence>
<dbReference type="Gene3D" id="3.40.50.410">
    <property type="entry name" value="von Willebrand factor, type A domain"/>
    <property type="match status" value="1"/>
</dbReference>
<dbReference type="InterPro" id="IPR011990">
    <property type="entry name" value="TPR-like_helical_dom_sf"/>
</dbReference>
<feature type="compositionally biased region" description="Low complexity" evidence="2">
    <location>
        <begin position="500"/>
        <end position="517"/>
    </location>
</feature>
<dbReference type="PROSITE" id="PS50234">
    <property type="entry name" value="VWFA"/>
    <property type="match status" value="1"/>
</dbReference>
<keyword evidence="3" id="KW-1133">Transmembrane helix</keyword>
<evidence type="ECO:0000313" key="6">
    <source>
        <dbReference type="Proteomes" id="UP000076830"/>
    </source>
</evidence>
<dbReference type="OrthoDB" id="9807628at2"/>
<dbReference type="PANTHER" id="PTHR22550:SF14">
    <property type="entry name" value="VWFA DOMAIN-CONTAINING PROTEIN"/>
    <property type="match status" value="1"/>
</dbReference>
<dbReference type="PATRIC" id="fig|1300342.3.peg.2055"/>
<dbReference type="STRING" id="1300342.I596_2103"/>
<dbReference type="SUPFAM" id="SSF48452">
    <property type="entry name" value="TPR-like"/>
    <property type="match status" value="1"/>
</dbReference>
<keyword evidence="6" id="KW-1185">Reference proteome</keyword>
<evidence type="ECO:0000259" key="4">
    <source>
        <dbReference type="PROSITE" id="PS50234"/>
    </source>
</evidence>
<dbReference type="EMBL" id="CP015249">
    <property type="protein sequence ID" value="ANB18122.1"/>
    <property type="molecule type" value="Genomic_DNA"/>
</dbReference>